<dbReference type="InterPro" id="IPR002347">
    <property type="entry name" value="SDR_fam"/>
</dbReference>
<dbReference type="PRINTS" id="PR00080">
    <property type="entry name" value="SDRFAMILY"/>
</dbReference>
<evidence type="ECO:0000256" key="3">
    <source>
        <dbReference type="RuleBase" id="RU000363"/>
    </source>
</evidence>
<proteinExistence type="inferred from homology"/>
<dbReference type="Proteomes" id="UP000011566">
    <property type="component" value="Unassembled WGS sequence"/>
</dbReference>
<dbReference type="PANTHER" id="PTHR44196">
    <property type="entry name" value="DEHYDROGENASE/REDUCTASE SDR FAMILY MEMBER 7B"/>
    <property type="match status" value="1"/>
</dbReference>
<evidence type="ECO:0000256" key="2">
    <source>
        <dbReference type="ARBA" id="ARBA00023002"/>
    </source>
</evidence>
<dbReference type="PANTHER" id="PTHR44196:SF1">
    <property type="entry name" value="DEHYDROGENASE_REDUCTASE SDR FAMILY MEMBER 7B"/>
    <property type="match status" value="1"/>
</dbReference>
<dbReference type="InterPro" id="IPR036291">
    <property type="entry name" value="NAD(P)-bd_dom_sf"/>
</dbReference>
<dbReference type="RefSeq" id="WP_007691608.1">
    <property type="nucleotide sequence ID" value="NZ_AJRK01000086.1"/>
</dbReference>
<comment type="similarity">
    <text evidence="1 3">Belongs to the short-chain dehydrogenases/reductases (SDR) family.</text>
</comment>
<protein>
    <submittedName>
        <fullName evidence="5">Oxidoreductase</fullName>
    </submittedName>
</protein>
<dbReference type="OrthoDB" id="161871at2157"/>
<dbReference type="Pfam" id="PF00106">
    <property type="entry name" value="adh_short"/>
    <property type="match status" value="1"/>
</dbReference>
<keyword evidence="2" id="KW-0560">Oxidoreductase</keyword>
<sequence>MPNDLRLDGKAAVITGASSGIGSETAHALAREGANVVLAARREERLQELAGSIEAEYGTEALVAPTDVTDEEAVGALVDGAVDAFGGLDVLVNNAGLGRGSGVEDLSTEDYRTMMDVNVDGCFFATRAALPHLRETEGNLVFIGSFAGQYPRPSNPVYAATKWWLRGFALSVSSRVGEDGVAVSVVNPSEVRTEFGGEESFEERFEEGEVTEPDEVAAAVAFAARQDRSMVSELDLYRRDKFSGF</sequence>
<accession>M0M2L5</accession>
<evidence type="ECO:0000256" key="1">
    <source>
        <dbReference type="ARBA" id="ARBA00006484"/>
    </source>
</evidence>
<gene>
    <name evidence="5" type="ORF">C447_05298</name>
</gene>
<dbReference type="SMART" id="SM00822">
    <property type="entry name" value="PKS_KR"/>
    <property type="match status" value="1"/>
</dbReference>
<dbReference type="GO" id="GO:0016491">
    <property type="term" value="F:oxidoreductase activity"/>
    <property type="evidence" value="ECO:0007669"/>
    <property type="project" value="UniProtKB-KW"/>
</dbReference>
<dbReference type="Gene3D" id="3.40.50.720">
    <property type="entry name" value="NAD(P)-binding Rossmann-like Domain"/>
    <property type="match status" value="1"/>
</dbReference>
<keyword evidence="6" id="KW-1185">Reference proteome</keyword>
<dbReference type="CDD" id="cd05233">
    <property type="entry name" value="SDR_c"/>
    <property type="match status" value="1"/>
</dbReference>
<dbReference type="PATRIC" id="fig|1132509.6.peg.1217"/>
<dbReference type="EMBL" id="AOMB01000014">
    <property type="protein sequence ID" value="EMA39941.1"/>
    <property type="molecule type" value="Genomic_DNA"/>
</dbReference>
<dbReference type="GO" id="GO:0016020">
    <property type="term" value="C:membrane"/>
    <property type="evidence" value="ECO:0007669"/>
    <property type="project" value="TreeGrafter"/>
</dbReference>
<dbReference type="PIRSF" id="PIRSF000126">
    <property type="entry name" value="11-beta-HSD1"/>
    <property type="match status" value="1"/>
</dbReference>
<name>M0M2L5_9EURY</name>
<feature type="domain" description="Ketoreductase" evidence="4">
    <location>
        <begin position="10"/>
        <end position="194"/>
    </location>
</feature>
<dbReference type="InterPro" id="IPR057326">
    <property type="entry name" value="KR_dom"/>
</dbReference>
<evidence type="ECO:0000313" key="5">
    <source>
        <dbReference type="EMBL" id="EMA39941.1"/>
    </source>
</evidence>
<evidence type="ECO:0000313" key="6">
    <source>
        <dbReference type="Proteomes" id="UP000011566"/>
    </source>
</evidence>
<comment type="caution">
    <text evidence="5">The sequence shown here is derived from an EMBL/GenBank/DDBJ whole genome shotgun (WGS) entry which is preliminary data.</text>
</comment>
<reference evidence="5 6" key="1">
    <citation type="journal article" date="2014" name="PLoS Genet.">
        <title>Phylogenetically driven sequencing of extremely halophilic archaea reveals strategies for static and dynamic osmo-response.</title>
        <authorList>
            <person name="Becker E.A."/>
            <person name="Seitzer P.M."/>
            <person name="Tritt A."/>
            <person name="Larsen D."/>
            <person name="Krusor M."/>
            <person name="Yao A.I."/>
            <person name="Wu D."/>
            <person name="Madern D."/>
            <person name="Eisen J.A."/>
            <person name="Darling A.E."/>
            <person name="Facciotti M.T."/>
        </authorList>
    </citation>
    <scope>NUCLEOTIDE SEQUENCE [LARGE SCALE GENOMIC DNA]</scope>
    <source>
        <strain evidence="5 6">100A6</strain>
    </source>
</reference>
<dbReference type="AlphaFoldDB" id="M0M2L5"/>
<dbReference type="SUPFAM" id="SSF51735">
    <property type="entry name" value="NAD(P)-binding Rossmann-fold domains"/>
    <property type="match status" value="1"/>
</dbReference>
<dbReference type="FunFam" id="3.40.50.720:FF:000084">
    <property type="entry name" value="Short-chain dehydrogenase reductase"/>
    <property type="match status" value="1"/>
</dbReference>
<dbReference type="PRINTS" id="PR00081">
    <property type="entry name" value="GDHRDH"/>
</dbReference>
<dbReference type="eggNOG" id="arCOG01265">
    <property type="taxonomic scope" value="Archaea"/>
</dbReference>
<evidence type="ECO:0000259" key="4">
    <source>
        <dbReference type="SMART" id="SM00822"/>
    </source>
</evidence>
<organism evidence="5 6">
    <name type="scientific">Halococcus hamelinensis 100A6</name>
    <dbReference type="NCBI Taxonomy" id="1132509"/>
    <lineage>
        <taxon>Archaea</taxon>
        <taxon>Methanobacteriati</taxon>
        <taxon>Methanobacteriota</taxon>
        <taxon>Stenosarchaea group</taxon>
        <taxon>Halobacteria</taxon>
        <taxon>Halobacteriales</taxon>
        <taxon>Halococcaceae</taxon>
        <taxon>Halococcus</taxon>
    </lineage>
</organism>